<dbReference type="Proteomes" id="UP000323521">
    <property type="component" value="Chromosome"/>
</dbReference>
<reference evidence="1 2" key="1">
    <citation type="submission" date="2016-10" db="EMBL/GenBank/DDBJ databases">
        <title>Complete Genome Sequence of Peptococcaceae strain DCMF.</title>
        <authorList>
            <person name="Edwards R.J."/>
            <person name="Holland S.I."/>
            <person name="Deshpande N.P."/>
            <person name="Wong Y.K."/>
            <person name="Ertan H."/>
            <person name="Manefield M."/>
            <person name="Russell T.L."/>
            <person name="Lee M.J."/>
        </authorList>
    </citation>
    <scope>NUCLEOTIDE SEQUENCE [LARGE SCALE GENOMIC DNA]</scope>
    <source>
        <strain evidence="1 2">DCMF</strain>
    </source>
</reference>
<dbReference type="RefSeq" id="WP_148136665.1">
    <property type="nucleotide sequence ID" value="NZ_CP017634.1"/>
</dbReference>
<name>A0A3G1KYM7_FORW1</name>
<dbReference type="Pfam" id="PF07873">
    <property type="entry name" value="YabP"/>
    <property type="match status" value="1"/>
</dbReference>
<dbReference type="KEGG" id="fwa:DCMF_23465"/>
<dbReference type="InterPro" id="IPR022476">
    <property type="entry name" value="Spore_YabP/YqfC"/>
</dbReference>
<evidence type="ECO:0000313" key="2">
    <source>
        <dbReference type="Proteomes" id="UP000323521"/>
    </source>
</evidence>
<sequence length="101" mass="11322">MRTNKQVLRGQRAKFKSAFADLLEIPPDIALNLPRITMIGNLQLNIENHKGIVEYTDSKIRVLVARGTLDIEGSNLILRNIQLDEIMINGEILQIKVSISG</sequence>
<dbReference type="EMBL" id="CP017634">
    <property type="protein sequence ID" value="ATW27315.1"/>
    <property type="molecule type" value="Genomic_DNA"/>
</dbReference>
<organism evidence="1 2">
    <name type="scientific">Formimonas warabiya</name>
    <dbReference type="NCBI Taxonomy" id="1761012"/>
    <lineage>
        <taxon>Bacteria</taxon>
        <taxon>Bacillati</taxon>
        <taxon>Bacillota</taxon>
        <taxon>Clostridia</taxon>
        <taxon>Eubacteriales</taxon>
        <taxon>Peptococcaceae</taxon>
        <taxon>Candidatus Formimonas</taxon>
    </lineage>
</organism>
<protein>
    <submittedName>
        <fullName evidence="1">Sporulation protein YqfC</fullName>
    </submittedName>
</protein>
<dbReference type="NCBIfam" id="TIGR02856">
    <property type="entry name" value="spore_yqfC"/>
    <property type="match status" value="1"/>
</dbReference>
<dbReference type="InterPro" id="IPR022477">
    <property type="entry name" value="Spore_YqfC"/>
</dbReference>
<gene>
    <name evidence="1" type="ORF">DCMF_23465</name>
</gene>
<dbReference type="OrthoDB" id="2989236at2"/>
<accession>A0A3G1KYM7</accession>
<evidence type="ECO:0000313" key="1">
    <source>
        <dbReference type="EMBL" id="ATW27315.1"/>
    </source>
</evidence>
<keyword evidence="2" id="KW-1185">Reference proteome</keyword>
<dbReference type="AlphaFoldDB" id="A0A3G1KYM7"/>
<proteinExistence type="predicted"/>